<dbReference type="PANTHER" id="PTHR32089:SF112">
    <property type="entry name" value="LYSOZYME-LIKE PROTEIN-RELATED"/>
    <property type="match status" value="1"/>
</dbReference>
<name>A0ABV9Q8Z8_9BACL</name>
<dbReference type="SUPFAM" id="SSF103190">
    <property type="entry name" value="Sensory domain-like"/>
    <property type="match status" value="1"/>
</dbReference>
<dbReference type="SMART" id="SM00283">
    <property type="entry name" value="MA"/>
    <property type="match status" value="1"/>
</dbReference>
<evidence type="ECO:0000313" key="5">
    <source>
        <dbReference type="Proteomes" id="UP001596002"/>
    </source>
</evidence>
<dbReference type="InterPro" id="IPR004089">
    <property type="entry name" value="MCPsignal_dom"/>
</dbReference>
<dbReference type="PANTHER" id="PTHR32089">
    <property type="entry name" value="METHYL-ACCEPTING CHEMOTAXIS PROTEIN MCPB"/>
    <property type="match status" value="1"/>
</dbReference>
<sequence length="275" mass="30133">MSEIIKSLLMVAPILSKGLINDCMIGITNTEKFLAYYPAKTLDLKIKADDPLRPGSINYTAVNERRQVIRSVAREVYGIPYIASGYPIIENGQVVGCLSVGMSTDREDRIQRMADELAEAVGNIVDSAGMLAKNSAELAEASQEVNASANLVQEKIEETSKISELIKNISSQINILGINAAIEAARAGVHGRGFSIVAEEIRRLSDTTAESTKNIARQLHEMNQEIAVVGKEIEKTMNYTVEQSTGLQELSSVIQVLKNMVLELSEIARMNIRHE</sequence>
<dbReference type="Gene3D" id="1.10.287.950">
    <property type="entry name" value="Methyl-accepting chemotaxis protein"/>
    <property type="match status" value="1"/>
</dbReference>
<dbReference type="InterPro" id="IPR029151">
    <property type="entry name" value="Sensor-like_sf"/>
</dbReference>
<dbReference type="PROSITE" id="PS50111">
    <property type="entry name" value="CHEMOTAXIS_TRANSDUC_2"/>
    <property type="match status" value="1"/>
</dbReference>
<dbReference type="SUPFAM" id="SSF58104">
    <property type="entry name" value="Methyl-accepting chemotaxis protein (MCP) signaling domain"/>
    <property type="match status" value="1"/>
</dbReference>
<dbReference type="RefSeq" id="WP_380028567.1">
    <property type="nucleotide sequence ID" value="NZ_JBHSHC010000142.1"/>
</dbReference>
<dbReference type="Pfam" id="PF00015">
    <property type="entry name" value="MCPsignal"/>
    <property type="match status" value="1"/>
</dbReference>
<feature type="domain" description="Methyl-accepting transducer" evidence="3">
    <location>
        <begin position="114"/>
        <end position="275"/>
    </location>
</feature>
<evidence type="ECO:0000313" key="4">
    <source>
        <dbReference type="EMBL" id="MFC4769727.1"/>
    </source>
</evidence>
<dbReference type="Proteomes" id="UP001596002">
    <property type="component" value="Unassembled WGS sequence"/>
</dbReference>
<gene>
    <name evidence="4" type="ORF">ACFO8Q_20655</name>
</gene>
<evidence type="ECO:0000256" key="2">
    <source>
        <dbReference type="PROSITE-ProRule" id="PRU00284"/>
    </source>
</evidence>
<protein>
    <submittedName>
        <fullName evidence="4">Methyl-accepting chemotaxis protein</fullName>
    </submittedName>
</protein>
<organism evidence="4 5">
    <name type="scientific">Effusibacillus consociatus</name>
    <dbReference type="NCBI Taxonomy" id="1117041"/>
    <lineage>
        <taxon>Bacteria</taxon>
        <taxon>Bacillati</taxon>
        <taxon>Bacillota</taxon>
        <taxon>Bacilli</taxon>
        <taxon>Bacillales</taxon>
        <taxon>Alicyclobacillaceae</taxon>
        <taxon>Effusibacillus</taxon>
    </lineage>
</organism>
<proteinExistence type="predicted"/>
<reference evidence="5" key="1">
    <citation type="journal article" date="2019" name="Int. J. Syst. Evol. Microbiol.">
        <title>The Global Catalogue of Microorganisms (GCM) 10K type strain sequencing project: providing services to taxonomists for standard genome sequencing and annotation.</title>
        <authorList>
            <consortium name="The Broad Institute Genomics Platform"/>
            <consortium name="The Broad Institute Genome Sequencing Center for Infectious Disease"/>
            <person name="Wu L."/>
            <person name="Ma J."/>
        </authorList>
    </citation>
    <scope>NUCLEOTIDE SEQUENCE [LARGE SCALE GENOMIC DNA]</scope>
    <source>
        <strain evidence="5">WYCCWR 12678</strain>
    </source>
</reference>
<dbReference type="EMBL" id="JBHSHC010000142">
    <property type="protein sequence ID" value="MFC4769727.1"/>
    <property type="molecule type" value="Genomic_DNA"/>
</dbReference>
<evidence type="ECO:0000256" key="1">
    <source>
        <dbReference type="ARBA" id="ARBA00023224"/>
    </source>
</evidence>
<keyword evidence="1 2" id="KW-0807">Transducer</keyword>
<comment type="caution">
    <text evidence="4">The sequence shown here is derived from an EMBL/GenBank/DDBJ whole genome shotgun (WGS) entry which is preliminary data.</text>
</comment>
<evidence type="ECO:0000259" key="3">
    <source>
        <dbReference type="PROSITE" id="PS50111"/>
    </source>
</evidence>
<keyword evidence="5" id="KW-1185">Reference proteome</keyword>
<accession>A0ABV9Q8Z8</accession>